<dbReference type="EMBL" id="JASAOF010000001">
    <property type="protein sequence ID" value="MDI2027037.1"/>
    <property type="molecule type" value="Genomic_DNA"/>
</dbReference>
<dbReference type="PANTHER" id="PTHR42923">
    <property type="entry name" value="PROTOPORPHYRINOGEN OXIDASE"/>
    <property type="match status" value="1"/>
</dbReference>
<dbReference type="InterPro" id="IPR036188">
    <property type="entry name" value="FAD/NAD-bd_sf"/>
</dbReference>
<reference evidence="2 3" key="1">
    <citation type="submission" date="2023-04" db="EMBL/GenBank/DDBJ databases">
        <title>Draft genome sequence of Saccharopolyspora sp. TS4A08 isolated from sweet potato rhizospheric soil.</title>
        <authorList>
            <person name="Suksaard P."/>
            <person name="Duangmal K."/>
        </authorList>
    </citation>
    <scope>NUCLEOTIDE SEQUENCE [LARGE SCALE GENOMIC DNA]</scope>
    <source>
        <strain evidence="2 3">TS4A08</strain>
    </source>
</reference>
<dbReference type="SUPFAM" id="SSF51905">
    <property type="entry name" value="FAD/NAD(P)-binding domain"/>
    <property type="match status" value="1"/>
</dbReference>
<protein>
    <submittedName>
        <fullName evidence="2">FAD-dependent oxidoreductase</fullName>
    </submittedName>
</protein>
<proteinExistence type="predicted"/>
<dbReference type="PRINTS" id="PR00420">
    <property type="entry name" value="RNGMNOXGNASE"/>
</dbReference>
<dbReference type="Proteomes" id="UP001237595">
    <property type="component" value="Unassembled WGS sequence"/>
</dbReference>
<evidence type="ECO:0000313" key="3">
    <source>
        <dbReference type="Proteomes" id="UP001237595"/>
    </source>
</evidence>
<dbReference type="RefSeq" id="WP_281453427.1">
    <property type="nucleotide sequence ID" value="NZ_JASAOF010000001.1"/>
</dbReference>
<organism evidence="2 3">
    <name type="scientific">Saccharopolyspora ipomoeae</name>
    <dbReference type="NCBI Taxonomy" id="3042027"/>
    <lineage>
        <taxon>Bacteria</taxon>
        <taxon>Bacillati</taxon>
        <taxon>Actinomycetota</taxon>
        <taxon>Actinomycetes</taxon>
        <taxon>Pseudonocardiales</taxon>
        <taxon>Pseudonocardiaceae</taxon>
        <taxon>Saccharopolyspora</taxon>
    </lineage>
</organism>
<accession>A0ABT6PGI5</accession>
<sequence length="430" mass="45793">MSRDLDVAVVGAGVAGLTAAHELQRAGLEVRVYEAAGQVGGRMATARGDGYAVDTGAEQISPHGYPATWDLLRRLGFRAEDVPPIGRPIGMWRDGRAHLGFGSARGLVTGAGLSVRARLELPRLGVPVDPERPEDSELGDTTVAELARRHHRDVGDHLLQPAASFCLWDPEKSSAAVLLGMQRAVGAASAWRTYRDGMDTPCRRMAVDLDVVTGQEVSEVVADGTGARLRAGEDVVTARQVLLCVPAPIAARLHPGAPAVEAEFLAACTFSSAIKVPFLLDAPVELPGKPYLVITPRAEEEFLAAILFDHLKHPRRVPAGKGLVTAVVNVENTPALLDAPDHEVIARVTEAVRRYLPIGGEARVHRHRHALPECTPAALAALPGFRSRELGPVDYAGDWVNLRPHSEGAVRTAALAVSRTLSRLGSPVPV</sequence>
<gene>
    <name evidence="2" type="ORF">QFW96_00375</name>
</gene>
<feature type="domain" description="Amine oxidase" evidence="1">
    <location>
        <begin position="14"/>
        <end position="417"/>
    </location>
</feature>
<dbReference type="SUPFAM" id="SSF54373">
    <property type="entry name" value="FAD-linked reductases, C-terminal domain"/>
    <property type="match status" value="1"/>
</dbReference>
<dbReference type="Pfam" id="PF01593">
    <property type="entry name" value="Amino_oxidase"/>
    <property type="match status" value="1"/>
</dbReference>
<dbReference type="InterPro" id="IPR002937">
    <property type="entry name" value="Amino_oxidase"/>
</dbReference>
<dbReference type="Gene3D" id="3.50.50.60">
    <property type="entry name" value="FAD/NAD(P)-binding domain"/>
    <property type="match status" value="1"/>
</dbReference>
<name>A0ABT6PGI5_9PSEU</name>
<keyword evidence="3" id="KW-1185">Reference proteome</keyword>
<comment type="caution">
    <text evidence="2">The sequence shown here is derived from an EMBL/GenBank/DDBJ whole genome shotgun (WGS) entry which is preliminary data.</text>
</comment>
<dbReference type="InterPro" id="IPR050464">
    <property type="entry name" value="Zeta_carotene_desat/Oxidored"/>
</dbReference>
<evidence type="ECO:0000259" key="1">
    <source>
        <dbReference type="Pfam" id="PF01593"/>
    </source>
</evidence>
<evidence type="ECO:0000313" key="2">
    <source>
        <dbReference type="EMBL" id="MDI2027037.1"/>
    </source>
</evidence>